<dbReference type="Pfam" id="PF00172">
    <property type="entry name" value="Zn_clus"/>
    <property type="match status" value="1"/>
</dbReference>
<dbReference type="Gene3D" id="3.30.1330.40">
    <property type="entry name" value="RutC-like"/>
    <property type="match status" value="1"/>
</dbReference>
<keyword evidence="3" id="KW-0862">Zinc</keyword>
<evidence type="ECO:0000256" key="5">
    <source>
        <dbReference type="ARBA" id="ARBA00023125"/>
    </source>
</evidence>
<dbReference type="Pfam" id="PF04082">
    <property type="entry name" value="Fungal_trans"/>
    <property type="match status" value="1"/>
</dbReference>
<name>M2V318_COCH5</name>
<comment type="subcellular location">
    <subcellularLocation>
        <location evidence="1">Nucleus</location>
    </subcellularLocation>
</comment>
<evidence type="ECO:0000259" key="9">
    <source>
        <dbReference type="PROSITE" id="PS50048"/>
    </source>
</evidence>
<evidence type="ECO:0000256" key="8">
    <source>
        <dbReference type="SAM" id="MobiDB-lite"/>
    </source>
</evidence>
<evidence type="ECO:0000256" key="4">
    <source>
        <dbReference type="ARBA" id="ARBA00023015"/>
    </source>
</evidence>
<dbReference type="AlphaFoldDB" id="M2V318"/>
<dbReference type="OMA" id="EFYFAHS"/>
<evidence type="ECO:0000313" key="11">
    <source>
        <dbReference type="Proteomes" id="UP000016936"/>
    </source>
</evidence>
<dbReference type="PROSITE" id="PS00463">
    <property type="entry name" value="ZN2_CY6_FUNGAL_1"/>
    <property type="match status" value="1"/>
</dbReference>
<evidence type="ECO:0000256" key="2">
    <source>
        <dbReference type="ARBA" id="ARBA00022723"/>
    </source>
</evidence>
<dbReference type="PANTHER" id="PTHR47782">
    <property type="entry name" value="ZN(II)2CYS6 TRANSCRIPTION FACTOR (EUROFUNG)-RELATED"/>
    <property type="match status" value="1"/>
</dbReference>
<dbReference type="GO" id="GO:0006351">
    <property type="term" value="P:DNA-templated transcription"/>
    <property type="evidence" value="ECO:0007669"/>
    <property type="project" value="InterPro"/>
</dbReference>
<dbReference type="Proteomes" id="UP000016936">
    <property type="component" value="Unassembled WGS sequence"/>
</dbReference>
<protein>
    <recommendedName>
        <fullName evidence="9">Zn(2)-C6 fungal-type domain-containing protein</fullName>
    </recommendedName>
</protein>
<dbReference type="SUPFAM" id="SSF55298">
    <property type="entry name" value="YjgF-like"/>
    <property type="match status" value="1"/>
</dbReference>
<keyword evidence="6" id="KW-0804">Transcription</keyword>
<dbReference type="EMBL" id="KB445572">
    <property type="protein sequence ID" value="EMD94367.1"/>
    <property type="molecule type" value="Genomic_DNA"/>
</dbReference>
<dbReference type="STRING" id="701091.M2V318"/>
<reference evidence="11" key="2">
    <citation type="journal article" date="2013" name="PLoS Genet.">
        <title>Comparative genome structure, secondary metabolite, and effector coding capacity across Cochliobolus pathogens.</title>
        <authorList>
            <person name="Condon B.J."/>
            <person name="Leng Y."/>
            <person name="Wu D."/>
            <person name="Bushley K.E."/>
            <person name="Ohm R.A."/>
            <person name="Otillar R."/>
            <person name="Martin J."/>
            <person name="Schackwitz W."/>
            <person name="Grimwood J."/>
            <person name="MohdZainudin N."/>
            <person name="Xue C."/>
            <person name="Wang R."/>
            <person name="Manning V.A."/>
            <person name="Dhillon B."/>
            <person name="Tu Z.J."/>
            <person name="Steffenson B.J."/>
            <person name="Salamov A."/>
            <person name="Sun H."/>
            <person name="Lowry S."/>
            <person name="LaButti K."/>
            <person name="Han J."/>
            <person name="Copeland A."/>
            <person name="Lindquist E."/>
            <person name="Barry K."/>
            <person name="Schmutz J."/>
            <person name="Baker S.E."/>
            <person name="Ciuffetti L.M."/>
            <person name="Grigoriev I.V."/>
            <person name="Zhong S."/>
            <person name="Turgeon B.G."/>
        </authorList>
    </citation>
    <scope>NUCLEOTIDE SEQUENCE [LARGE SCALE GENOMIC DNA]</scope>
    <source>
        <strain evidence="11">C5 / ATCC 48332 / race O</strain>
    </source>
</reference>
<dbReference type="CDD" id="cd12148">
    <property type="entry name" value="fungal_TF_MHR"/>
    <property type="match status" value="1"/>
</dbReference>
<feature type="region of interest" description="Disordered" evidence="8">
    <location>
        <begin position="1"/>
        <end position="21"/>
    </location>
</feature>
<evidence type="ECO:0000256" key="1">
    <source>
        <dbReference type="ARBA" id="ARBA00004123"/>
    </source>
</evidence>
<keyword evidence="7" id="KW-0539">Nucleus</keyword>
<dbReference type="GO" id="GO:0045944">
    <property type="term" value="P:positive regulation of transcription by RNA polymerase II"/>
    <property type="evidence" value="ECO:0007669"/>
    <property type="project" value="TreeGrafter"/>
</dbReference>
<dbReference type="HOGENOM" id="CLU_016011_0_0_1"/>
<evidence type="ECO:0000256" key="3">
    <source>
        <dbReference type="ARBA" id="ARBA00022833"/>
    </source>
</evidence>
<accession>M2V318</accession>
<feature type="domain" description="Zn(2)-C6 fungal-type" evidence="9">
    <location>
        <begin position="149"/>
        <end position="179"/>
    </location>
</feature>
<feature type="region of interest" description="Disordered" evidence="8">
    <location>
        <begin position="266"/>
        <end position="290"/>
    </location>
</feature>
<dbReference type="GO" id="GO:0043565">
    <property type="term" value="F:sequence-specific DNA binding"/>
    <property type="evidence" value="ECO:0007669"/>
    <property type="project" value="TreeGrafter"/>
</dbReference>
<dbReference type="PANTHER" id="PTHR47782:SF12">
    <property type="entry name" value="ZN(II)2CYS6 TRANSCRIPTION FACTOR (EUROFUNG)"/>
    <property type="match status" value="1"/>
</dbReference>
<proteinExistence type="predicted"/>
<dbReference type="GO" id="GO:0000981">
    <property type="term" value="F:DNA-binding transcription factor activity, RNA polymerase II-specific"/>
    <property type="evidence" value="ECO:0007669"/>
    <property type="project" value="InterPro"/>
</dbReference>
<dbReference type="InterPro" id="IPR036864">
    <property type="entry name" value="Zn2-C6_fun-type_DNA-bd_sf"/>
</dbReference>
<dbReference type="SUPFAM" id="SSF57701">
    <property type="entry name" value="Zn2/Cys6 DNA-binding domain"/>
    <property type="match status" value="1"/>
</dbReference>
<sequence>MSPNGQAFLLNPAAPEGPTKFPQARTIPSGSRTIYISGIASVLPDGSVAGVEHDKTPDVKIQTRTILSTIDQIIAGASGGKGGVHNLIDAVVYLTAMERDYFGMNEEWNKVFGSRLSLQLSPTWSLSIPHDRNLIMPREPRLSVRAKLSCLRCRRRKKRCDRTLPQCGDCMANQASCSFLGEQHESASYSVAYVSSLEERLRELEQQRRSEIEGPALGAMASETQGHFPSPSVQSRSYHRDSAVSDNELTDEHSDTIVANADVFSMPETTPATRPRTSATTPDSFSPQVRSGETLASNLKSISLAAVAEPYLGAMSGLTFAKLTQAVLRRLAPDGGDFVFNPQFDGVNFPVDGVTTTHLDIMSNMYFEYDSAVTSSWLAGDNAMPMAKTLFPVETSFLLSLPERSEAMRLATFYFDHSHTLYPIVSRREVMSDLNWALENPDRLPTQSPPSAFRIWMILAIASTAHSSITLNEESTSRQYYEKAMTYFEAAMDYGDIAALEAIMLQVSYSFFNQLGPNTWFLVGTAARLAIGMGFHCEATYHGLPREDIARRKRLFFSIYMMDRLVSITLGRPFSLHEDDIDISSFAIDLDDGLDADPDVPQSTLCQPPLAITAHILRLRKIANDIAAKVYCKRVVARLTEHQRREVLTSLHQDLVEWRQSVPFPLPNLHRLVPQGCMSWYDLNFCTHLTALYRPSPLFPTLDVSRVAILAETSAMAVRHASSMYMQKRLSFNWLTMLTLYNSVIALVYSVTVQPQSIATTIERSSAIEDLELATDIFKALGQKFPAARTLDMLVAQIIERYKSVSSVSLH</sequence>
<evidence type="ECO:0000256" key="6">
    <source>
        <dbReference type="ARBA" id="ARBA00023163"/>
    </source>
</evidence>
<keyword evidence="11" id="KW-1185">Reference proteome</keyword>
<dbReference type="eggNOG" id="ENOG502SKJA">
    <property type="taxonomic scope" value="Eukaryota"/>
</dbReference>
<organism evidence="10 11">
    <name type="scientific">Cochliobolus heterostrophus (strain C5 / ATCC 48332 / race O)</name>
    <name type="common">Southern corn leaf blight fungus</name>
    <name type="synonym">Bipolaris maydis</name>
    <dbReference type="NCBI Taxonomy" id="701091"/>
    <lineage>
        <taxon>Eukaryota</taxon>
        <taxon>Fungi</taxon>
        <taxon>Dikarya</taxon>
        <taxon>Ascomycota</taxon>
        <taxon>Pezizomycotina</taxon>
        <taxon>Dothideomycetes</taxon>
        <taxon>Pleosporomycetidae</taxon>
        <taxon>Pleosporales</taxon>
        <taxon>Pleosporineae</taxon>
        <taxon>Pleosporaceae</taxon>
        <taxon>Bipolaris</taxon>
    </lineage>
</organism>
<evidence type="ECO:0000256" key="7">
    <source>
        <dbReference type="ARBA" id="ARBA00023242"/>
    </source>
</evidence>
<dbReference type="InterPro" id="IPR052202">
    <property type="entry name" value="Yeast_MetPath_Reg"/>
</dbReference>
<keyword evidence="4" id="KW-0805">Transcription regulation</keyword>
<evidence type="ECO:0000313" key="10">
    <source>
        <dbReference type="EMBL" id="EMD94367.1"/>
    </source>
</evidence>
<gene>
    <name evidence="10" type="ORF">COCHEDRAFT_1094844</name>
</gene>
<dbReference type="SMART" id="SM00906">
    <property type="entry name" value="Fungal_trans"/>
    <property type="match status" value="1"/>
</dbReference>
<keyword evidence="5" id="KW-0238">DNA-binding</keyword>
<dbReference type="GO" id="GO:0008270">
    <property type="term" value="F:zinc ion binding"/>
    <property type="evidence" value="ECO:0007669"/>
    <property type="project" value="InterPro"/>
</dbReference>
<dbReference type="Gene3D" id="4.10.240.10">
    <property type="entry name" value="Zn(2)-C6 fungal-type DNA-binding domain"/>
    <property type="match status" value="1"/>
</dbReference>
<dbReference type="InterPro" id="IPR035959">
    <property type="entry name" value="RutC-like_sf"/>
</dbReference>
<reference evidence="10 11" key="1">
    <citation type="journal article" date="2012" name="PLoS Pathog.">
        <title>Diverse lifestyles and strategies of plant pathogenesis encoded in the genomes of eighteen Dothideomycetes fungi.</title>
        <authorList>
            <person name="Ohm R.A."/>
            <person name="Feau N."/>
            <person name="Henrissat B."/>
            <person name="Schoch C.L."/>
            <person name="Horwitz B.A."/>
            <person name="Barry K.W."/>
            <person name="Condon B.J."/>
            <person name="Copeland A.C."/>
            <person name="Dhillon B."/>
            <person name="Glaser F."/>
            <person name="Hesse C.N."/>
            <person name="Kosti I."/>
            <person name="LaButti K."/>
            <person name="Lindquist E.A."/>
            <person name="Lucas S."/>
            <person name="Salamov A.A."/>
            <person name="Bradshaw R.E."/>
            <person name="Ciuffetti L."/>
            <person name="Hamelin R.C."/>
            <person name="Kema G.H.J."/>
            <person name="Lawrence C."/>
            <person name="Scott J.A."/>
            <person name="Spatafora J.W."/>
            <person name="Turgeon B.G."/>
            <person name="de Wit P.J.G.M."/>
            <person name="Zhong S."/>
            <person name="Goodwin S.B."/>
            <person name="Grigoriev I.V."/>
        </authorList>
    </citation>
    <scope>NUCLEOTIDE SEQUENCE [LARGE SCALE GENOMIC DNA]</scope>
    <source>
        <strain evidence="11">C5 / ATCC 48332 / race O</strain>
    </source>
</reference>
<dbReference type="InterPro" id="IPR007219">
    <property type="entry name" value="XnlR_reg_dom"/>
</dbReference>
<dbReference type="OrthoDB" id="2399539at2759"/>
<dbReference type="PROSITE" id="PS50048">
    <property type="entry name" value="ZN2_CY6_FUNGAL_2"/>
    <property type="match status" value="1"/>
</dbReference>
<feature type="compositionally biased region" description="Low complexity" evidence="8">
    <location>
        <begin position="269"/>
        <end position="282"/>
    </location>
</feature>
<keyword evidence="2" id="KW-0479">Metal-binding</keyword>
<dbReference type="SMART" id="SM00066">
    <property type="entry name" value="GAL4"/>
    <property type="match status" value="1"/>
</dbReference>
<dbReference type="InterPro" id="IPR001138">
    <property type="entry name" value="Zn2Cys6_DnaBD"/>
</dbReference>
<dbReference type="GO" id="GO:0005634">
    <property type="term" value="C:nucleus"/>
    <property type="evidence" value="ECO:0007669"/>
    <property type="project" value="UniProtKB-SubCell"/>
</dbReference>